<proteinExistence type="inferred from homology"/>
<sequence length="335" mass="35502">MKHARNLLLAAGLAFGLLPAAPAPLQAQDTTEIAFMEVIHSLFYSPLYVAIGNGYFAEEGISFDLLAGQGSDKVTAALLSGSVDIALAGPETTIYVGNGQSPEKIHIFAGLTATDGSFLVGRETPGEAFDWATLKGKKILGWREGSAPAIFLRKALENAGLDPDKDVDIITNVAIPARGGAFMSGVADYGTFFEPDVTKLEETGKLHALTNVGQAVGQIDYTVFIARESYIADHPEIVSGFTRAIAKAQAWLDTATPAEAATALAPYFPGVSPEELASSVERHRAAGVWKSSPAVSPEAIDRLQDLLIANGLLPNDNRLPYAAVVDPTFFTKDQQ</sequence>
<dbReference type="Pfam" id="PF09084">
    <property type="entry name" value="NMT1"/>
    <property type="match status" value="1"/>
</dbReference>
<dbReference type="AlphaFoldDB" id="A0A8J3ME76"/>
<evidence type="ECO:0000256" key="2">
    <source>
        <dbReference type="ARBA" id="ARBA00010742"/>
    </source>
</evidence>
<dbReference type="Gene3D" id="3.40.190.10">
    <property type="entry name" value="Periplasmic binding protein-like II"/>
    <property type="match status" value="2"/>
</dbReference>
<reference evidence="6" key="1">
    <citation type="journal article" date="2014" name="Int. J. Syst. Evol. Microbiol.">
        <title>Complete genome sequence of Corynebacterium casei LMG S-19264T (=DSM 44701T), isolated from a smear-ripened cheese.</title>
        <authorList>
            <consortium name="US DOE Joint Genome Institute (JGI-PGF)"/>
            <person name="Walter F."/>
            <person name="Albersmeier A."/>
            <person name="Kalinowski J."/>
            <person name="Ruckert C."/>
        </authorList>
    </citation>
    <scope>NUCLEOTIDE SEQUENCE</scope>
    <source>
        <strain evidence="6">CGMCC 1.7081</strain>
    </source>
</reference>
<dbReference type="RefSeq" id="WP_035366718.1">
    <property type="nucleotide sequence ID" value="NZ_BNAP01000039.1"/>
</dbReference>
<feature type="chain" id="PRO_5035227677" evidence="4">
    <location>
        <begin position="28"/>
        <end position="335"/>
    </location>
</feature>
<dbReference type="GO" id="GO:0042597">
    <property type="term" value="C:periplasmic space"/>
    <property type="evidence" value="ECO:0007669"/>
    <property type="project" value="UniProtKB-SubCell"/>
</dbReference>
<feature type="domain" description="SsuA/THI5-like" evidence="5">
    <location>
        <begin position="45"/>
        <end position="258"/>
    </location>
</feature>
<keyword evidence="3 4" id="KW-0732">Signal</keyword>
<dbReference type="PANTHER" id="PTHR30024">
    <property type="entry name" value="ALIPHATIC SULFONATES-BINDING PROTEIN-RELATED"/>
    <property type="match status" value="1"/>
</dbReference>
<protein>
    <submittedName>
        <fullName evidence="6">Exported protein</fullName>
    </submittedName>
</protein>
<evidence type="ECO:0000256" key="3">
    <source>
        <dbReference type="ARBA" id="ARBA00022729"/>
    </source>
</evidence>
<dbReference type="EMBL" id="BNAP01000039">
    <property type="protein sequence ID" value="GHH03897.1"/>
    <property type="molecule type" value="Genomic_DNA"/>
</dbReference>
<keyword evidence="7" id="KW-1185">Reference proteome</keyword>
<reference evidence="6" key="2">
    <citation type="submission" date="2020-09" db="EMBL/GenBank/DDBJ databases">
        <authorList>
            <person name="Sun Q."/>
            <person name="Zhou Y."/>
        </authorList>
    </citation>
    <scope>NUCLEOTIDE SEQUENCE</scope>
    <source>
        <strain evidence="6">CGMCC 1.7081</strain>
    </source>
</reference>
<dbReference type="PANTHER" id="PTHR30024:SF47">
    <property type="entry name" value="TAURINE-BINDING PERIPLASMIC PROTEIN"/>
    <property type="match status" value="1"/>
</dbReference>
<feature type="signal peptide" evidence="4">
    <location>
        <begin position="1"/>
        <end position="27"/>
    </location>
</feature>
<evidence type="ECO:0000313" key="7">
    <source>
        <dbReference type="Proteomes" id="UP000611500"/>
    </source>
</evidence>
<dbReference type="InterPro" id="IPR015168">
    <property type="entry name" value="SsuA/THI5"/>
</dbReference>
<evidence type="ECO:0000256" key="1">
    <source>
        <dbReference type="ARBA" id="ARBA00004418"/>
    </source>
</evidence>
<comment type="similarity">
    <text evidence="2">Belongs to the bacterial solute-binding protein SsuA/TauA family.</text>
</comment>
<gene>
    <name evidence="6" type="ORF">GCM10010961_42080</name>
</gene>
<evidence type="ECO:0000259" key="5">
    <source>
        <dbReference type="Pfam" id="PF09084"/>
    </source>
</evidence>
<name>A0A8J3ME76_9RHOB</name>
<accession>A0A8J3ME76</accession>
<comment type="caution">
    <text evidence="6">The sequence shown here is derived from an EMBL/GenBank/DDBJ whole genome shotgun (WGS) entry which is preliminary data.</text>
</comment>
<organism evidence="6 7">
    <name type="scientific">Pseudodonghicola xiamenensis</name>
    <dbReference type="NCBI Taxonomy" id="337702"/>
    <lineage>
        <taxon>Bacteria</taxon>
        <taxon>Pseudomonadati</taxon>
        <taxon>Pseudomonadota</taxon>
        <taxon>Alphaproteobacteria</taxon>
        <taxon>Rhodobacterales</taxon>
        <taxon>Paracoccaceae</taxon>
        <taxon>Pseudodonghicola</taxon>
    </lineage>
</organism>
<dbReference type="SUPFAM" id="SSF53850">
    <property type="entry name" value="Periplasmic binding protein-like II"/>
    <property type="match status" value="1"/>
</dbReference>
<dbReference type="Proteomes" id="UP000611500">
    <property type="component" value="Unassembled WGS sequence"/>
</dbReference>
<evidence type="ECO:0000256" key="4">
    <source>
        <dbReference type="SAM" id="SignalP"/>
    </source>
</evidence>
<comment type="subcellular location">
    <subcellularLocation>
        <location evidence="1">Periplasm</location>
    </subcellularLocation>
</comment>
<evidence type="ECO:0000313" key="6">
    <source>
        <dbReference type="EMBL" id="GHH03897.1"/>
    </source>
</evidence>